<dbReference type="EMBL" id="CXWD01000014">
    <property type="protein sequence ID" value="CTQ73355.1"/>
    <property type="molecule type" value="Genomic_DNA"/>
</dbReference>
<evidence type="ECO:0000313" key="3">
    <source>
        <dbReference type="Proteomes" id="UP000053235"/>
    </source>
</evidence>
<gene>
    <name evidence="2" type="ORF">LAX5112_03514</name>
</gene>
<feature type="signal peptide" evidence="1">
    <location>
        <begin position="1"/>
        <end position="19"/>
    </location>
</feature>
<evidence type="ECO:0008006" key="4">
    <source>
        <dbReference type="Google" id="ProtNLM"/>
    </source>
</evidence>
<keyword evidence="3" id="KW-1185">Reference proteome</keyword>
<sequence length="144" mass="15538">MLRALAVLLLGLFTSPALAWEFRASRVCELLYNDETASVQVVFDPAVPEYRIAITPNRPWTPGPVFSMRFDGPLSNTIATDRHVITPDGGTLTVTDRGFGNVLDGLEFNITVTALMGDQAVQIPLDGAAPEVREFRACASGMGV</sequence>
<dbReference type="Proteomes" id="UP000053235">
    <property type="component" value="Unassembled WGS sequence"/>
</dbReference>
<proteinExistence type="predicted"/>
<accession>A0A0M7ADX8</accession>
<dbReference type="AlphaFoldDB" id="A0A0M7ADX8"/>
<feature type="chain" id="PRO_5005809601" description="Excinuclease ABC subunit B" evidence="1">
    <location>
        <begin position="20"/>
        <end position="144"/>
    </location>
</feature>
<dbReference type="RefSeq" id="WP_055672887.1">
    <property type="nucleotide sequence ID" value="NZ_CXWD01000014.1"/>
</dbReference>
<keyword evidence="1" id="KW-0732">Signal</keyword>
<reference evidence="3" key="1">
    <citation type="submission" date="2015-07" db="EMBL/GenBank/DDBJ databases">
        <authorList>
            <person name="Rodrigo-Torres Lidia"/>
            <person name="Arahal R.David."/>
        </authorList>
    </citation>
    <scope>NUCLEOTIDE SEQUENCE [LARGE SCALE GENOMIC DNA]</scope>
    <source>
        <strain evidence="3">CECT 5112</strain>
    </source>
</reference>
<evidence type="ECO:0000313" key="2">
    <source>
        <dbReference type="EMBL" id="CTQ73355.1"/>
    </source>
</evidence>
<evidence type="ECO:0000256" key="1">
    <source>
        <dbReference type="SAM" id="SignalP"/>
    </source>
</evidence>
<protein>
    <recommendedName>
        <fullName evidence="4">Excinuclease ABC subunit B</fullName>
    </recommendedName>
</protein>
<name>A0A0M7ADX8_9HYPH</name>
<dbReference type="OrthoDB" id="7679320at2"/>
<organism evidence="2 3">
    <name type="scientific">Roseibium alexandrii</name>
    <dbReference type="NCBI Taxonomy" id="388408"/>
    <lineage>
        <taxon>Bacteria</taxon>
        <taxon>Pseudomonadati</taxon>
        <taxon>Pseudomonadota</taxon>
        <taxon>Alphaproteobacteria</taxon>
        <taxon>Hyphomicrobiales</taxon>
        <taxon>Stappiaceae</taxon>
        <taxon>Roseibium</taxon>
    </lineage>
</organism>